<evidence type="ECO:0000256" key="3">
    <source>
        <dbReference type="ARBA" id="ARBA00023136"/>
    </source>
</evidence>
<dbReference type="InterPro" id="IPR005534">
    <property type="entry name" value="Curli_assmbl/transp-comp_CsgG"/>
</dbReference>
<keyword evidence="4" id="KW-0564">Palmitate</keyword>
<dbReference type="AlphaFoldDB" id="A0A5J5GAL6"/>
<dbReference type="PROSITE" id="PS51257">
    <property type="entry name" value="PROKAR_LIPOPROTEIN"/>
    <property type="match status" value="1"/>
</dbReference>
<keyword evidence="3" id="KW-0472">Membrane</keyword>
<feature type="chain" id="PRO_5023878762" evidence="6">
    <location>
        <begin position="24"/>
        <end position="302"/>
    </location>
</feature>
<dbReference type="Proteomes" id="UP000326554">
    <property type="component" value="Unassembled WGS sequence"/>
</dbReference>
<accession>A0A5J5GAL6</accession>
<dbReference type="EMBL" id="VYQE01000008">
    <property type="protein sequence ID" value="KAA9005078.1"/>
    <property type="molecule type" value="Genomic_DNA"/>
</dbReference>
<keyword evidence="1" id="KW-1003">Cell membrane</keyword>
<dbReference type="Pfam" id="PF03783">
    <property type="entry name" value="CsgG"/>
    <property type="match status" value="1"/>
</dbReference>
<reference evidence="7 8" key="1">
    <citation type="submission" date="2019-09" db="EMBL/GenBank/DDBJ databases">
        <authorList>
            <person name="Park J.-S."/>
            <person name="Choi H.-J."/>
        </authorList>
    </citation>
    <scope>NUCLEOTIDE SEQUENCE [LARGE SCALE GENOMIC DNA]</scope>
    <source>
        <strain evidence="7 8">176SS1-4</strain>
    </source>
</reference>
<keyword evidence="8" id="KW-1185">Reference proteome</keyword>
<organism evidence="7 8">
    <name type="scientific">Histidinibacterium aquaticum</name>
    <dbReference type="NCBI Taxonomy" id="2613962"/>
    <lineage>
        <taxon>Bacteria</taxon>
        <taxon>Pseudomonadati</taxon>
        <taxon>Pseudomonadota</taxon>
        <taxon>Alphaproteobacteria</taxon>
        <taxon>Rhodobacterales</taxon>
        <taxon>Paracoccaceae</taxon>
        <taxon>Histidinibacterium</taxon>
    </lineage>
</organism>
<name>A0A5J5GAL6_9RHOB</name>
<dbReference type="PANTHER" id="PTHR41164">
    <property type="entry name" value="CURLI PRODUCTION ASSEMBLY/TRANSPORT COMPONENT CSGG"/>
    <property type="match status" value="1"/>
</dbReference>
<dbReference type="GO" id="GO:0030288">
    <property type="term" value="C:outer membrane-bounded periplasmic space"/>
    <property type="evidence" value="ECO:0007669"/>
    <property type="project" value="InterPro"/>
</dbReference>
<comment type="caution">
    <text evidence="7">The sequence shown here is derived from an EMBL/GenBank/DDBJ whole genome shotgun (WGS) entry which is preliminary data.</text>
</comment>
<keyword evidence="5" id="KW-0449">Lipoprotein</keyword>
<evidence type="ECO:0000313" key="7">
    <source>
        <dbReference type="EMBL" id="KAA9005078.1"/>
    </source>
</evidence>
<proteinExistence type="predicted"/>
<evidence type="ECO:0000256" key="2">
    <source>
        <dbReference type="ARBA" id="ARBA00022729"/>
    </source>
</evidence>
<evidence type="ECO:0000256" key="5">
    <source>
        <dbReference type="ARBA" id="ARBA00023288"/>
    </source>
</evidence>
<evidence type="ECO:0000256" key="4">
    <source>
        <dbReference type="ARBA" id="ARBA00023139"/>
    </source>
</evidence>
<dbReference type="PANTHER" id="PTHR41164:SF1">
    <property type="entry name" value="CURLI PRODUCTION ASSEMBLY_TRANSPORT COMPONENT CSGG"/>
    <property type="match status" value="1"/>
</dbReference>
<dbReference type="Gene3D" id="3.40.50.10610">
    <property type="entry name" value="ABC-type transport auxiliary lipoprotein component"/>
    <property type="match status" value="2"/>
</dbReference>
<evidence type="ECO:0000256" key="1">
    <source>
        <dbReference type="ARBA" id="ARBA00022475"/>
    </source>
</evidence>
<sequence>MKFIRRACLGASMAGLLAGCEIAVPASDALLLEGAEVMAATSTGLTVERLPAPAQPLDVAVYAFPDLTGQNEPQEEYSELSRAVTQGGADILTDVLAKAGNGQWFNVVERARVDNLLRERSIIEQTQAAFTGGVSLPPLRFAGTLIEGSIVGYDTNQVTGGTGARFLGIGSFNEYREDIVTIALRAVSVSTGRVLTSVTTTKTVYSVRVQGDAFRFVAVDEILEFETGYSRNEPEIFATREAMELAVLAMIVEGAEEGQWSFADQVAGNEVIENYRRRYELARLGYTPSQVQAMYAEAEPES</sequence>
<keyword evidence="2 6" id="KW-0732">Signal</keyword>
<feature type="signal peptide" evidence="6">
    <location>
        <begin position="1"/>
        <end position="23"/>
    </location>
</feature>
<evidence type="ECO:0000256" key="6">
    <source>
        <dbReference type="SAM" id="SignalP"/>
    </source>
</evidence>
<gene>
    <name evidence="7" type="ORF">F3S47_18795</name>
</gene>
<protein>
    <submittedName>
        <fullName evidence="7">Curli production assembly protein CsgG</fullName>
    </submittedName>
</protein>
<evidence type="ECO:0000313" key="8">
    <source>
        <dbReference type="Proteomes" id="UP000326554"/>
    </source>
</evidence>